<keyword evidence="5" id="KW-0159">Chromosome partition</keyword>
<dbReference type="SUPFAM" id="SSF52540">
    <property type="entry name" value="P-loop containing nucleoside triphosphate hydrolases"/>
    <property type="match status" value="1"/>
</dbReference>
<accession>A0ABR1G8Q2</accession>
<evidence type="ECO:0000259" key="9">
    <source>
        <dbReference type="PROSITE" id="PS50199"/>
    </source>
</evidence>
<dbReference type="Pfam" id="PF13872">
    <property type="entry name" value="AAA_34"/>
    <property type="match status" value="1"/>
</dbReference>
<keyword evidence="4 7" id="KW-0863">Zinc-finger</keyword>
<dbReference type="Pfam" id="PF13871">
    <property type="entry name" value="Helicase_C_4"/>
    <property type="match status" value="2"/>
</dbReference>
<proteinExistence type="inferred from homology"/>
<feature type="compositionally biased region" description="Low complexity" evidence="8">
    <location>
        <begin position="758"/>
        <end position="787"/>
    </location>
</feature>
<evidence type="ECO:0000256" key="6">
    <source>
        <dbReference type="ARBA" id="ARBA00022833"/>
    </source>
</evidence>
<evidence type="ECO:0000256" key="7">
    <source>
        <dbReference type="PROSITE-ProRule" id="PRU00322"/>
    </source>
</evidence>
<feature type="region of interest" description="Disordered" evidence="8">
    <location>
        <begin position="1"/>
        <end position="75"/>
    </location>
</feature>
<dbReference type="InterPro" id="IPR026741">
    <property type="entry name" value="SNO"/>
</dbReference>
<evidence type="ECO:0000256" key="1">
    <source>
        <dbReference type="ARBA" id="ARBA00006992"/>
    </source>
</evidence>
<feature type="compositionally biased region" description="Basic and acidic residues" evidence="8">
    <location>
        <begin position="649"/>
        <end position="659"/>
    </location>
</feature>
<keyword evidence="6" id="KW-0862">Zinc</keyword>
<sequence>MLRVKPEVSPASPAPASDSEEEAFSPGGAAAEDDALEAAAEASDADDDAAGGAVAARKKPSPKKARAEEAQDMEEEIEQVEFQTYVPHKLLKSMPDAKEHPDKVVENATLAAVESPDIDVENAEIKISKKVVEQGLLSGLQLETVVYAAMRHEKTLANGSRAGFALWDGAGMGKGRQLAGIIHNNWRCGRKKHVWVSISADLVEDARRDLKDVNEPKIEVRALNDWKASKKPTLKEGVLFVTYSLLISKDSDGKRRLDQLAKWCGKDFDGCLFFDEAHRAKNLYPTAGVNGQLPKRPTKTGQAVKDIQARLPQARVVYASATAATEPNHVGYCCRLGLWRREAGDDDDELDDAPTGQTAPFESFLDFLAAVRGANATAMMEATAMALKKEGALLSRSLSFADCSFELIDGVMEASSEQIFDNAAELWSELHRAITFLSETEQLRSDFKGVDSDSDDDMEGPTKEAKLWSAFWGAHQRGAASRLRFFKELCVATKVPAVVQQTKLALAAGKCVVIGLLGTGEARATAARAEFGDEFDDFVSAPLATLLGFIKRAFSLPAKMEGTLERRAPLGKSAAKRADRAADNVELGKTRVRLVCGGKTRVGVLTEWDAPFYTVEFLKGSPRFDKITKSRAAGSIEYDDDYSGDDGSGDEKPKKRAPPEGEPAAAKKTRLADGSAKAPRAKPAPRKAKGLLDDSSSDDDAPAPRKRPPAREKRGLLDDSDDDDVEAPPTRATRAKPVVSYAEPSLKKKLRRPKAEDASSASDRASATSSGRASPASSEASPAPEAVVVDDDDDAMSDGTEGYVTDDDDDAAPAPFRGPCSAEKPLDLTGDDDVAPHGGGWTCREAACGAQNDALRNFCSRCSAYKPSDPTEVVEVYEPAAWQRRSYQRKPQKSDLQAKAAKAKEGKPALAKAPAKVGALDNVDFELNLELRRTFEDAAHALRLPNSVLDRLIHELGGSDKVAEMTGRQGGLVRDGDKVRHEVRRVSEGARNKANLYEREQFNSGKKLVAIISEAASAGISLHADKRVPARFRNTRRRVHVTMELPWSADKAIQQLGRSHRSNQASAPEYKFLISSVGGERRFASAVAKRLMTLGAVTQGDRRATVGAAGLGMTQFNYDSPEGSRALLDMFRVLAGVQTPPFALPAVPQRETASREKDRIMDLIDGGVKEQKDGGIHVSLSFLEDDDGGEQDGAEEAEEEEDDDVVMTAAPAQLAHKRHDCALHPFGKLGAYRRACARCYCAVCDVPVAECRKWSDHCRATDKGPDADLWKKKRDALRDIDLPVAARFWFDRLGMDVDGWAKLDKPGARTSHVARFLNRLLGMPLGQQNLLFELFARLTEDVIEKRREEGALDEGIRTLKGASVKVAARADVGGGVERVEVHVDRGCDFEAARAELDEAASFADALKRREAAQRKDWGVVNDLKSAISRDAFRNSFYLARDKQAKLKREPAFKQVLLAVRVASYSPGDTERLRVVRPATGARQMTYKELKRNYAPISTADAEKRWRAEHRDGDRGCIHKNCAIVGCDFGKRTQSVHAITGDSLLDVMCRAVEAKKRAGVEGRLDVVRVCESGAPAEAASTVAIKLPRGSHEVIIDQLQAEADDAPEDDDDEDAVFG</sequence>
<dbReference type="InterPro" id="IPR027417">
    <property type="entry name" value="P-loop_NTPase"/>
</dbReference>
<feature type="domain" description="RanBP2-type" evidence="9">
    <location>
        <begin position="837"/>
        <end position="868"/>
    </location>
</feature>
<dbReference type="EMBL" id="JBBJCI010000061">
    <property type="protein sequence ID" value="KAK7249548.1"/>
    <property type="molecule type" value="Genomic_DNA"/>
</dbReference>
<dbReference type="InterPro" id="IPR026937">
    <property type="entry name" value="SBNO_Helicase_C_dom"/>
</dbReference>
<dbReference type="PANTHER" id="PTHR12706">
    <property type="entry name" value="STRAWBERRY NOTCH-RELATED"/>
    <property type="match status" value="1"/>
</dbReference>
<feature type="compositionally biased region" description="Acidic residues" evidence="8">
    <location>
        <begin position="637"/>
        <end position="648"/>
    </location>
</feature>
<dbReference type="InterPro" id="IPR057332">
    <property type="entry name" value="SBNO_a/b_dom"/>
</dbReference>
<dbReference type="Pfam" id="PF25373">
    <property type="entry name" value="SBNO"/>
    <property type="match status" value="1"/>
</dbReference>
<dbReference type="Gene3D" id="3.40.50.300">
    <property type="entry name" value="P-loop containing nucleotide triphosphate hydrolases"/>
    <property type="match status" value="1"/>
</dbReference>
<comment type="similarity">
    <text evidence="1">Belongs to the SBNO family.</text>
</comment>
<feature type="compositionally biased region" description="Low complexity" evidence="8">
    <location>
        <begin position="7"/>
        <end position="17"/>
    </location>
</feature>
<comment type="caution">
    <text evidence="10">The sequence shown here is derived from an EMBL/GenBank/DDBJ whole genome shotgun (WGS) entry which is preliminary data.</text>
</comment>
<dbReference type="InterPro" id="IPR039187">
    <property type="entry name" value="SNO_AAA"/>
</dbReference>
<evidence type="ECO:0000256" key="4">
    <source>
        <dbReference type="ARBA" id="ARBA00022771"/>
    </source>
</evidence>
<dbReference type="Proteomes" id="UP001363151">
    <property type="component" value="Unassembled WGS sequence"/>
</dbReference>
<dbReference type="SUPFAM" id="SSF90209">
    <property type="entry name" value="Ran binding protein zinc finger-like"/>
    <property type="match status" value="1"/>
</dbReference>
<dbReference type="PROSITE" id="PS50199">
    <property type="entry name" value="ZF_RANBP2_2"/>
    <property type="match status" value="1"/>
</dbReference>
<keyword evidence="11" id="KW-1185">Reference proteome</keyword>
<dbReference type="InterPro" id="IPR011515">
    <property type="entry name" value="Shugoshin_C"/>
</dbReference>
<dbReference type="InterPro" id="IPR036443">
    <property type="entry name" value="Znf_RanBP2_sf"/>
</dbReference>
<evidence type="ECO:0000313" key="10">
    <source>
        <dbReference type="EMBL" id="KAK7249548.1"/>
    </source>
</evidence>
<feature type="compositionally biased region" description="Acidic residues" evidence="8">
    <location>
        <begin position="1183"/>
        <end position="1204"/>
    </location>
</feature>
<protein>
    <recommendedName>
        <fullName evidence="9">RanBP2-type domain-containing protein</fullName>
    </recommendedName>
</protein>
<feature type="region of interest" description="Disordered" evidence="8">
    <location>
        <begin position="637"/>
        <end position="833"/>
    </location>
</feature>
<evidence type="ECO:0000256" key="3">
    <source>
        <dbReference type="ARBA" id="ARBA00022723"/>
    </source>
</evidence>
<dbReference type="Pfam" id="PF07557">
    <property type="entry name" value="Shugoshin_C"/>
    <property type="match status" value="1"/>
</dbReference>
<feature type="compositionally biased region" description="Basic residues" evidence="8">
    <location>
        <begin position="679"/>
        <end position="689"/>
    </location>
</feature>
<dbReference type="InterPro" id="IPR001876">
    <property type="entry name" value="Znf_RanBP2"/>
</dbReference>
<reference evidence="10 11" key="1">
    <citation type="submission" date="2024-03" db="EMBL/GenBank/DDBJ databases">
        <title>Aureococcus anophagefferens CCMP1851 and Kratosvirus quantuckense: Draft genome of a second virus-susceptible host strain in the model system.</title>
        <authorList>
            <person name="Chase E."/>
            <person name="Truchon A.R."/>
            <person name="Schepens W."/>
            <person name="Wilhelm S.W."/>
        </authorList>
    </citation>
    <scope>NUCLEOTIDE SEQUENCE [LARGE SCALE GENOMIC DNA]</scope>
    <source>
        <strain evidence="10 11">CCMP1851</strain>
    </source>
</reference>
<comment type="similarity">
    <text evidence="2">Belongs to the shugoshin family.</text>
</comment>
<dbReference type="PANTHER" id="PTHR12706:SF30">
    <property type="entry name" value="PROTEIN STRAWBERRY NOTCH-RELATED"/>
    <property type="match status" value="1"/>
</dbReference>
<dbReference type="PROSITE" id="PS01358">
    <property type="entry name" value="ZF_RANBP2_1"/>
    <property type="match status" value="1"/>
</dbReference>
<evidence type="ECO:0000256" key="2">
    <source>
        <dbReference type="ARBA" id="ARBA00010845"/>
    </source>
</evidence>
<keyword evidence="3" id="KW-0479">Metal-binding</keyword>
<evidence type="ECO:0000256" key="5">
    <source>
        <dbReference type="ARBA" id="ARBA00022829"/>
    </source>
</evidence>
<name>A0ABR1G8Q2_AURAN</name>
<gene>
    <name evidence="10" type="ORF">SO694_00265011</name>
</gene>
<evidence type="ECO:0000313" key="11">
    <source>
        <dbReference type="Proteomes" id="UP001363151"/>
    </source>
</evidence>
<feature type="region of interest" description="Disordered" evidence="8">
    <location>
        <begin position="1182"/>
        <end position="1204"/>
    </location>
</feature>
<evidence type="ECO:0000256" key="8">
    <source>
        <dbReference type="SAM" id="MobiDB-lite"/>
    </source>
</evidence>
<organism evidence="10 11">
    <name type="scientific">Aureococcus anophagefferens</name>
    <name type="common">Harmful bloom alga</name>
    <dbReference type="NCBI Taxonomy" id="44056"/>
    <lineage>
        <taxon>Eukaryota</taxon>
        <taxon>Sar</taxon>
        <taxon>Stramenopiles</taxon>
        <taxon>Ochrophyta</taxon>
        <taxon>Pelagophyceae</taxon>
        <taxon>Pelagomonadales</taxon>
        <taxon>Pelagomonadaceae</taxon>
        <taxon>Aureococcus</taxon>
    </lineage>
</organism>